<dbReference type="Proteomes" id="UP000424673">
    <property type="component" value="Plasmid unnamed1"/>
</dbReference>
<organism evidence="2 3">
    <name type="scientific">Methylocystis rosea</name>
    <dbReference type="NCBI Taxonomy" id="173366"/>
    <lineage>
        <taxon>Bacteria</taxon>
        <taxon>Pseudomonadati</taxon>
        <taxon>Pseudomonadota</taxon>
        <taxon>Alphaproteobacteria</taxon>
        <taxon>Hyphomicrobiales</taxon>
        <taxon>Methylocystaceae</taxon>
        <taxon>Methylocystis</taxon>
    </lineage>
</organism>
<name>A0ABX6ELQ8_9HYPH</name>
<dbReference type="Pfam" id="PF07183">
    <property type="entry name" value="DUF1403"/>
    <property type="match status" value="1"/>
</dbReference>
<proteinExistence type="predicted"/>
<geneLocation type="plasmid" evidence="2 3">
    <name>unnamed1</name>
</geneLocation>
<dbReference type="RefSeq" id="WP_154453908.1">
    <property type="nucleotide sequence ID" value="NZ_CP044329.1"/>
</dbReference>
<keyword evidence="3" id="KW-1185">Reference proteome</keyword>
<protein>
    <submittedName>
        <fullName evidence="2">DUF1403 family protein</fullName>
    </submittedName>
</protein>
<dbReference type="InterPro" id="IPR009843">
    <property type="entry name" value="DUF1403"/>
</dbReference>
<accession>A0ABX6ELQ8</accession>
<dbReference type="EMBL" id="CP044329">
    <property type="protein sequence ID" value="QGM95743.1"/>
    <property type="molecule type" value="Genomic_DNA"/>
</dbReference>
<evidence type="ECO:0000313" key="2">
    <source>
        <dbReference type="EMBL" id="QGM95743.1"/>
    </source>
</evidence>
<sequence length="353" mass="37769">MLQVDSDEFLDAKSSSRRERALRARSRRDNPPNPQTLPAVRPLPRWAKGDAADGAGSAFFAGAGIAHLDQLLRAGEGGGEPVFSGALRQRLALKAAATCARLARLREDEAALRDAEHLGGAVVETSPAGRLHRLWRYFAHRPMRFDAATLSIVAEHVGRPSAVDGERLAESFRQTTVASADNPLATAAGASAAAMHDLAAGPGVEAEILALWLADAALAQKLGWQAPVPLLATVIAHPVLRRAPNGRRPRPGDRDWSNALASAYALAAREAVDLAVDLSRRAEKLCDAAPKLRAKGAERVIEMLLADDCVGPARAAKYAKLSDRSSRRLFDRLVELGAARELTGRSSFRLYGL</sequence>
<evidence type="ECO:0000256" key="1">
    <source>
        <dbReference type="SAM" id="MobiDB-lite"/>
    </source>
</evidence>
<reference evidence="2 3" key="1">
    <citation type="journal article" date="2021" name="AMB Express">
        <title>Isolation and characterisation of Methylocystis spp. for poly-3-hydroxybutyrate production using waste methane feedstocks.</title>
        <authorList>
            <person name="Rumah B.L."/>
            <person name="Stead C.E."/>
            <person name="Claxton Stevens B.H."/>
            <person name="Minton N.P."/>
            <person name="Grosse-Honebrink A."/>
            <person name="Zhang Y."/>
        </authorList>
    </citation>
    <scope>NUCLEOTIDE SEQUENCE [LARGE SCALE GENOMIC DNA]</scope>
    <source>
        <strain evidence="2 3">BRCS1</strain>
    </source>
</reference>
<keyword evidence="2" id="KW-0614">Plasmid</keyword>
<evidence type="ECO:0000313" key="3">
    <source>
        <dbReference type="Proteomes" id="UP000424673"/>
    </source>
</evidence>
<gene>
    <name evidence="2" type="ORF">F7D13_16620</name>
</gene>
<feature type="compositionally biased region" description="Basic and acidic residues" evidence="1">
    <location>
        <begin position="10"/>
        <end position="30"/>
    </location>
</feature>
<feature type="region of interest" description="Disordered" evidence="1">
    <location>
        <begin position="1"/>
        <end position="41"/>
    </location>
</feature>